<keyword evidence="2" id="KW-1185">Reference proteome</keyword>
<protein>
    <submittedName>
        <fullName evidence="1">Uncharacterized protein</fullName>
    </submittedName>
</protein>
<accession>A0ACB7PDW6</accession>
<sequence length="485" mass="55530">MITRKSSLLLSIAAISLLILLYTSRIGGWSGLDEPYYRPDHDHHDPHKSQHAPQGNPHDTPHPPPPPPPSDPGCEGFPDTSKVLLVMKTGASESYARIPTQLMTMLRCLPDFLIFGDMEQNIGGQRIHDSLDKVLPEAQEGNSDFDLYRRQKWCLVDQEVCNKLGDPAKEGWNLDKYKNVHIAEKAYKMRPDYDWYIFVDADTYVLWPNLMQWIKKLDARKKLYLGSVTLIHNFSFGHGGSGYLVSQAAMKDFVGANPGVANEYDLQAQKECCGDYIFARALKDKTDVGVQQMWPTINGEKPATLPFGPSHWCHPVVTMHHMNSEEINSFWHFERKQTRKQTKRPLLLRDIYDEFLAPHLNETRADWDNLADNRFYLDPERKWSDWQLKRTKKAEEYNEQEKNAHKSFEDCGAACKSLGAGDCFRYKYVDGACSISNAFIMGKPVKPADDDKDRTMSGWDMDKIKAWVAEQPPCSDDVKWPNVKT</sequence>
<dbReference type="EMBL" id="JAGIZQ010000003">
    <property type="protein sequence ID" value="KAH6637275.1"/>
    <property type="molecule type" value="Genomic_DNA"/>
</dbReference>
<name>A0ACB7PDW6_9PEZI</name>
<evidence type="ECO:0000313" key="1">
    <source>
        <dbReference type="EMBL" id="KAH6637275.1"/>
    </source>
</evidence>
<proteinExistence type="predicted"/>
<organism evidence="1 2">
    <name type="scientific">Chaetomium tenue</name>
    <dbReference type="NCBI Taxonomy" id="1854479"/>
    <lineage>
        <taxon>Eukaryota</taxon>
        <taxon>Fungi</taxon>
        <taxon>Dikarya</taxon>
        <taxon>Ascomycota</taxon>
        <taxon>Pezizomycotina</taxon>
        <taxon>Sordariomycetes</taxon>
        <taxon>Sordariomycetidae</taxon>
        <taxon>Sordariales</taxon>
        <taxon>Chaetomiaceae</taxon>
        <taxon>Chaetomium</taxon>
    </lineage>
</organism>
<reference evidence="1 2" key="1">
    <citation type="journal article" date="2021" name="Nat. Commun.">
        <title>Genetic determinants of endophytism in the Arabidopsis root mycobiome.</title>
        <authorList>
            <person name="Mesny F."/>
            <person name="Miyauchi S."/>
            <person name="Thiergart T."/>
            <person name="Pickel B."/>
            <person name="Atanasova L."/>
            <person name="Karlsson M."/>
            <person name="Huettel B."/>
            <person name="Barry K.W."/>
            <person name="Haridas S."/>
            <person name="Chen C."/>
            <person name="Bauer D."/>
            <person name="Andreopoulos W."/>
            <person name="Pangilinan J."/>
            <person name="LaButti K."/>
            <person name="Riley R."/>
            <person name="Lipzen A."/>
            <person name="Clum A."/>
            <person name="Drula E."/>
            <person name="Henrissat B."/>
            <person name="Kohler A."/>
            <person name="Grigoriev I.V."/>
            <person name="Martin F.M."/>
            <person name="Hacquard S."/>
        </authorList>
    </citation>
    <scope>NUCLEOTIDE SEQUENCE [LARGE SCALE GENOMIC DNA]</scope>
    <source>
        <strain evidence="1 2">MPI-SDFR-AT-0079</strain>
    </source>
</reference>
<dbReference type="Proteomes" id="UP000724584">
    <property type="component" value="Unassembled WGS sequence"/>
</dbReference>
<gene>
    <name evidence="1" type="ORF">F5144DRAFT_592195</name>
</gene>
<evidence type="ECO:0000313" key="2">
    <source>
        <dbReference type="Proteomes" id="UP000724584"/>
    </source>
</evidence>
<comment type="caution">
    <text evidence="1">The sequence shown here is derived from an EMBL/GenBank/DDBJ whole genome shotgun (WGS) entry which is preliminary data.</text>
</comment>